<dbReference type="EMBL" id="JACHXF010000028">
    <property type="protein sequence ID" value="MBB3100758.1"/>
    <property type="molecule type" value="Genomic_DNA"/>
</dbReference>
<proteinExistence type="predicted"/>
<evidence type="ECO:0000256" key="1">
    <source>
        <dbReference type="SAM" id="SignalP"/>
    </source>
</evidence>
<keyword evidence="3" id="KW-1185">Reference proteome</keyword>
<dbReference type="RefSeq" id="WP_183226798.1">
    <property type="nucleotide sequence ID" value="NZ_BMPW01000029.1"/>
</dbReference>
<comment type="caution">
    <text evidence="2">The sequence shown here is derived from an EMBL/GenBank/DDBJ whole genome shotgun (WGS) entry which is preliminary data.</text>
</comment>
<sequence>MNRIARIWATAVLAVAAGGSMLPAAASADPTGRTGPTEVSVSTSWPCWKYHADRCYDRYGHRDNYRYGHRYGDRDHDRYGHRYGDRYNHRYGHRYGDRDHDRYGHRYGDRCYKGYGDRCQVQ</sequence>
<dbReference type="Proteomes" id="UP000590749">
    <property type="component" value="Unassembled WGS sequence"/>
</dbReference>
<organism evidence="2 3">
    <name type="scientific">Actinoplanes campanulatus</name>
    <dbReference type="NCBI Taxonomy" id="113559"/>
    <lineage>
        <taxon>Bacteria</taxon>
        <taxon>Bacillati</taxon>
        <taxon>Actinomycetota</taxon>
        <taxon>Actinomycetes</taxon>
        <taxon>Micromonosporales</taxon>
        <taxon>Micromonosporaceae</taxon>
        <taxon>Actinoplanes</taxon>
    </lineage>
</organism>
<evidence type="ECO:0000313" key="2">
    <source>
        <dbReference type="EMBL" id="MBB3100758.1"/>
    </source>
</evidence>
<feature type="signal peptide" evidence="1">
    <location>
        <begin position="1"/>
        <end position="28"/>
    </location>
</feature>
<protein>
    <submittedName>
        <fullName evidence="2">Uncharacterized protein</fullName>
    </submittedName>
</protein>
<keyword evidence="1" id="KW-0732">Signal</keyword>
<reference evidence="2 3" key="1">
    <citation type="submission" date="2020-08" db="EMBL/GenBank/DDBJ databases">
        <title>Genomic Encyclopedia of Type Strains, Phase III (KMG-III): the genomes of soil and plant-associated and newly described type strains.</title>
        <authorList>
            <person name="Whitman W."/>
        </authorList>
    </citation>
    <scope>NUCLEOTIDE SEQUENCE [LARGE SCALE GENOMIC DNA]</scope>
    <source>
        <strain evidence="2 3">CECT 3287</strain>
    </source>
</reference>
<name>A0A7W5AQT4_9ACTN</name>
<accession>A0A7W5AQT4</accession>
<dbReference type="AlphaFoldDB" id="A0A7W5AQT4"/>
<evidence type="ECO:0000313" key="3">
    <source>
        <dbReference type="Proteomes" id="UP000590749"/>
    </source>
</evidence>
<feature type="chain" id="PRO_5031167542" evidence="1">
    <location>
        <begin position="29"/>
        <end position="122"/>
    </location>
</feature>
<gene>
    <name evidence="2" type="ORF">FHR83_008483</name>
</gene>